<keyword evidence="3" id="KW-0812">Transmembrane</keyword>
<sequence length="718" mass="82131">MVFSFLGYSQEAKTKNKDKSKTTFNLKGVVKDFESKKPIRDIEVYVVGGGLPEYTDELGKFSIRAKVGDELVITGLDIVPVYHTLTSNDDVEVLVRGFYVPNNSKEVKQMHTSLLDSAKMYKKTSIEKSLTAIEKSLRLLQLDEYEKERMASYELLGDVYMYWKQFDLAVSNYKNAIGGASNAELSLKLGKAYLKNKQYAEAKDVFTKLLDTTWKDDHSRVEVLNSLAEALVQLEEIDKSIEYRKKALDLAVKSNDELAVAISAKLGESYAAIGDNSNALGYLNGSVVIAKENSRSEFDVLKASENTADFYNANQLYDKEIEIRQENLKKMESLVANDSLVLDSISLQKMNYKIARAYISKNAFTLAIPYLKESIKQASEQKDIVVEKDATRKLSELYRTVGDFKKALESYQSYVALVDTLYRKKEQQISQANRFRNDIATKQARIKSLENDRELQRSKMALAIKNQQLTVESNHKKQLTIYLLIIGLTLLALTAYFFFRNNKQQKITNNLLALKSLRSQMNPHFIFNALNSVNHYIATNDERNANRFLSQFSSLMRSVLENSEEDVIPFSKEVELLKLYVKLEHSRFTDKFDFEFDLDETIDTDNYQIPPMLLQPYVENAIWHGLRYRDTKGLLRIQIVKNEDASIKIEILDNGIGRKQSKALKTEHQKKKTSKAMGNIDRRIQILNTMYKDIVSVMIEDIEGVETGTRVTVILKPN</sequence>
<dbReference type="SUPFAM" id="SSF48452">
    <property type="entry name" value="TPR-like"/>
    <property type="match status" value="2"/>
</dbReference>
<evidence type="ECO:0000313" key="6">
    <source>
        <dbReference type="Proteomes" id="UP001143543"/>
    </source>
</evidence>
<dbReference type="InterPro" id="IPR010559">
    <property type="entry name" value="Sig_transdc_His_kin_internal"/>
</dbReference>
<dbReference type="Gene3D" id="3.30.565.10">
    <property type="entry name" value="Histidine kinase-like ATPase, C-terminal domain"/>
    <property type="match status" value="1"/>
</dbReference>
<dbReference type="PANTHER" id="PTHR34220">
    <property type="entry name" value="SENSOR HISTIDINE KINASE YPDA"/>
    <property type="match status" value="1"/>
</dbReference>
<dbReference type="InterPro" id="IPR008969">
    <property type="entry name" value="CarboxyPept-like_regulatory"/>
</dbReference>
<evidence type="ECO:0000313" key="5">
    <source>
        <dbReference type="EMBL" id="GLB50656.1"/>
    </source>
</evidence>
<name>A0ABQ5MMN8_9FLAO</name>
<dbReference type="SUPFAM" id="SSF55874">
    <property type="entry name" value="ATPase domain of HSP90 chaperone/DNA topoisomerase II/histidine kinase"/>
    <property type="match status" value="1"/>
</dbReference>
<dbReference type="InterPro" id="IPR019734">
    <property type="entry name" value="TPR_rpt"/>
</dbReference>
<dbReference type="InterPro" id="IPR011990">
    <property type="entry name" value="TPR-like_helical_dom_sf"/>
</dbReference>
<keyword evidence="1" id="KW-0802">TPR repeat</keyword>
<accession>A0ABQ5MMN8</accession>
<dbReference type="InterPro" id="IPR036890">
    <property type="entry name" value="HATPase_C_sf"/>
</dbReference>
<evidence type="ECO:0000256" key="3">
    <source>
        <dbReference type="SAM" id="Phobius"/>
    </source>
</evidence>
<dbReference type="Proteomes" id="UP001143543">
    <property type="component" value="Unassembled WGS sequence"/>
</dbReference>
<dbReference type="PANTHER" id="PTHR34220:SF7">
    <property type="entry name" value="SENSOR HISTIDINE KINASE YPDA"/>
    <property type="match status" value="1"/>
</dbReference>
<dbReference type="InterPro" id="IPR050640">
    <property type="entry name" value="Bact_2-comp_sensor_kinase"/>
</dbReference>
<comment type="caution">
    <text evidence="5">The sequence shown here is derived from an EMBL/GenBank/DDBJ whole genome shotgun (WGS) entry which is preliminary data.</text>
</comment>
<dbReference type="SUPFAM" id="SSF49464">
    <property type="entry name" value="Carboxypeptidase regulatory domain-like"/>
    <property type="match status" value="1"/>
</dbReference>
<dbReference type="Pfam" id="PF06580">
    <property type="entry name" value="His_kinase"/>
    <property type="match status" value="1"/>
</dbReference>
<protein>
    <recommendedName>
        <fullName evidence="4">Signal transduction histidine kinase internal region domain-containing protein</fullName>
    </recommendedName>
</protein>
<reference evidence="5" key="1">
    <citation type="submission" date="2022-07" db="EMBL/GenBank/DDBJ databases">
        <title>Taxonomy of Novel Oxalotrophic and Methylotrophic Bacteria.</title>
        <authorList>
            <person name="Sahin N."/>
            <person name="Tani A."/>
        </authorList>
    </citation>
    <scope>NUCLEOTIDE SEQUENCE</scope>
    <source>
        <strain evidence="5">Y10</strain>
    </source>
</reference>
<keyword evidence="6" id="KW-1185">Reference proteome</keyword>
<keyword evidence="2" id="KW-0175">Coiled coil</keyword>
<dbReference type="EMBL" id="BRVO01000004">
    <property type="protein sequence ID" value="GLB50656.1"/>
    <property type="molecule type" value="Genomic_DNA"/>
</dbReference>
<evidence type="ECO:0000256" key="2">
    <source>
        <dbReference type="SAM" id="Coils"/>
    </source>
</evidence>
<feature type="repeat" description="TPR" evidence="1">
    <location>
        <begin position="183"/>
        <end position="216"/>
    </location>
</feature>
<evidence type="ECO:0000259" key="4">
    <source>
        <dbReference type="Pfam" id="PF06580"/>
    </source>
</evidence>
<feature type="domain" description="Signal transduction histidine kinase internal region" evidence="4">
    <location>
        <begin position="514"/>
        <end position="592"/>
    </location>
</feature>
<organism evidence="5 6">
    <name type="scientific">Neptunitalea lumnitzerae</name>
    <dbReference type="NCBI Taxonomy" id="2965509"/>
    <lineage>
        <taxon>Bacteria</taxon>
        <taxon>Pseudomonadati</taxon>
        <taxon>Bacteroidota</taxon>
        <taxon>Flavobacteriia</taxon>
        <taxon>Flavobacteriales</taxon>
        <taxon>Flavobacteriaceae</taxon>
        <taxon>Neptunitalea</taxon>
    </lineage>
</organism>
<dbReference type="Gene3D" id="1.25.40.10">
    <property type="entry name" value="Tetratricopeptide repeat domain"/>
    <property type="match status" value="3"/>
</dbReference>
<gene>
    <name evidence="5" type="ORF">Y10_30240</name>
</gene>
<keyword evidence="3" id="KW-1133">Transmembrane helix</keyword>
<dbReference type="PROSITE" id="PS50005">
    <property type="entry name" value="TPR"/>
    <property type="match status" value="1"/>
</dbReference>
<evidence type="ECO:0000256" key="1">
    <source>
        <dbReference type="PROSITE-ProRule" id="PRU00339"/>
    </source>
</evidence>
<dbReference type="Pfam" id="PF13432">
    <property type="entry name" value="TPR_16"/>
    <property type="match status" value="1"/>
</dbReference>
<feature type="transmembrane region" description="Helical" evidence="3">
    <location>
        <begin position="479"/>
        <end position="499"/>
    </location>
</feature>
<dbReference type="SMART" id="SM00028">
    <property type="entry name" value="TPR"/>
    <property type="match status" value="4"/>
</dbReference>
<keyword evidence="3" id="KW-0472">Membrane</keyword>
<proteinExistence type="predicted"/>
<feature type="coiled-coil region" evidence="2">
    <location>
        <begin position="432"/>
        <end position="466"/>
    </location>
</feature>